<name>A0A8H8BWZ5_9HELO</name>
<feature type="transmembrane region" description="Helical" evidence="1">
    <location>
        <begin position="50"/>
        <end position="67"/>
    </location>
</feature>
<accession>A0A8H8BWZ5</accession>
<proteinExistence type="predicted"/>
<dbReference type="EMBL" id="JAFJYH010000001">
    <property type="protein sequence ID" value="KAG4426789.1"/>
    <property type="molecule type" value="Genomic_DNA"/>
</dbReference>
<evidence type="ECO:0000313" key="3">
    <source>
        <dbReference type="Proteomes" id="UP000664132"/>
    </source>
</evidence>
<protein>
    <submittedName>
        <fullName evidence="2">Uncharacterized protein</fullName>
    </submittedName>
</protein>
<keyword evidence="1" id="KW-0472">Membrane</keyword>
<evidence type="ECO:0000256" key="1">
    <source>
        <dbReference type="SAM" id="Phobius"/>
    </source>
</evidence>
<dbReference type="AlphaFoldDB" id="A0A8H8BWZ5"/>
<keyword evidence="1" id="KW-0812">Transmembrane</keyword>
<gene>
    <name evidence="2" type="ORF">IFR04_000220</name>
</gene>
<sequence length="176" mass="19713">MHSLAPGALLTNVSTVSRLGVNGVANHTINTPILKNPEIEAWLQAYEPHIGGLVFIFVFLLVLSGLWRARRDMLRWYFETSRQEERREWMDRERLKRRSVVVVGILRGGQSWRGGYRNAVGDGKGDSDGRVRPVKRVRFLGLDGVNGEGDGVPAGEEKVEVVVDFLEDGRVVGEVF</sequence>
<evidence type="ECO:0000313" key="2">
    <source>
        <dbReference type="EMBL" id="KAG4426789.1"/>
    </source>
</evidence>
<comment type="caution">
    <text evidence="2">The sequence shown here is derived from an EMBL/GenBank/DDBJ whole genome shotgun (WGS) entry which is preliminary data.</text>
</comment>
<keyword evidence="3" id="KW-1185">Reference proteome</keyword>
<dbReference type="OrthoDB" id="10606690at2759"/>
<organism evidence="2 3">
    <name type="scientific">Cadophora malorum</name>
    <dbReference type="NCBI Taxonomy" id="108018"/>
    <lineage>
        <taxon>Eukaryota</taxon>
        <taxon>Fungi</taxon>
        <taxon>Dikarya</taxon>
        <taxon>Ascomycota</taxon>
        <taxon>Pezizomycotina</taxon>
        <taxon>Leotiomycetes</taxon>
        <taxon>Helotiales</taxon>
        <taxon>Ploettnerulaceae</taxon>
        <taxon>Cadophora</taxon>
    </lineage>
</organism>
<keyword evidence="1" id="KW-1133">Transmembrane helix</keyword>
<reference evidence="2" key="1">
    <citation type="submission" date="2021-02" db="EMBL/GenBank/DDBJ databases">
        <title>Genome sequence Cadophora malorum strain M34.</title>
        <authorList>
            <person name="Stefanovic E."/>
            <person name="Vu D."/>
            <person name="Scully C."/>
            <person name="Dijksterhuis J."/>
            <person name="Roader J."/>
            <person name="Houbraken J."/>
        </authorList>
    </citation>
    <scope>NUCLEOTIDE SEQUENCE</scope>
    <source>
        <strain evidence="2">M34</strain>
    </source>
</reference>
<dbReference type="Proteomes" id="UP000664132">
    <property type="component" value="Unassembled WGS sequence"/>
</dbReference>